<dbReference type="Proteomes" id="UP001321543">
    <property type="component" value="Chromosome"/>
</dbReference>
<sequence>MLDVESVARLCAHLDGLPLAIELAAARVRTMTPEQIEARLQNRFELLTTGERTAPARHRTLEAVIAWSWDLLDAEARQQNWTRGVALLQLNRIGDAEPLFDAMIHGRERTQEGLEQASMGWLGVAEVGRLRGDGHAATAACRHSLSLFRDRDQRASPWFLVAVAATISAVVLDGPDIDEDPAYWAARLRGRFLATQRLRPQLVDKPILGTVLIGWSAWALTDPAVRSRGLEALALAETLGTRQDLPSMRISVHLAHAESILGADAVRSARTAFSRLTVAERTARAFTVLGPSQR</sequence>
<evidence type="ECO:0000313" key="1">
    <source>
        <dbReference type="EMBL" id="BDZ38571.1"/>
    </source>
</evidence>
<reference evidence="2" key="1">
    <citation type="journal article" date="2019" name="Int. J. Syst. Evol. Microbiol.">
        <title>The Global Catalogue of Microorganisms (GCM) 10K type strain sequencing project: providing services to taxonomists for standard genome sequencing and annotation.</title>
        <authorList>
            <consortium name="The Broad Institute Genomics Platform"/>
            <consortium name="The Broad Institute Genome Sequencing Center for Infectious Disease"/>
            <person name="Wu L."/>
            <person name="Ma J."/>
        </authorList>
    </citation>
    <scope>NUCLEOTIDE SEQUENCE [LARGE SCALE GENOMIC DNA]</scope>
    <source>
        <strain evidence="2">NBRC 106310</strain>
    </source>
</reference>
<accession>A0ABN6X1I9</accession>
<dbReference type="PANTHER" id="PTHR47691">
    <property type="entry name" value="REGULATOR-RELATED"/>
    <property type="match status" value="1"/>
</dbReference>
<evidence type="ECO:0000313" key="2">
    <source>
        <dbReference type="Proteomes" id="UP001321543"/>
    </source>
</evidence>
<keyword evidence="2" id="KW-1185">Reference proteome</keyword>
<protein>
    <submittedName>
        <fullName evidence="1">Uncharacterized protein</fullName>
    </submittedName>
</protein>
<dbReference type="RefSeq" id="WP_286302419.1">
    <property type="nucleotide sequence ID" value="NZ_AP027728.1"/>
</dbReference>
<dbReference type="EMBL" id="AP027728">
    <property type="protein sequence ID" value="BDZ38571.1"/>
    <property type="molecule type" value="Genomic_DNA"/>
</dbReference>
<name>A0ABN6X1I9_9MICO</name>
<proteinExistence type="predicted"/>
<dbReference type="PANTHER" id="PTHR47691:SF3">
    <property type="entry name" value="HTH-TYPE TRANSCRIPTIONAL REGULATOR RV0890C-RELATED"/>
    <property type="match status" value="1"/>
</dbReference>
<organism evidence="1 2">
    <name type="scientific">Microbacterium suwonense</name>
    <dbReference type="NCBI Taxonomy" id="683047"/>
    <lineage>
        <taxon>Bacteria</taxon>
        <taxon>Bacillati</taxon>
        <taxon>Actinomycetota</taxon>
        <taxon>Actinomycetes</taxon>
        <taxon>Micrococcales</taxon>
        <taxon>Microbacteriaceae</taxon>
        <taxon>Microbacterium</taxon>
    </lineage>
</organism>
<gene>
    <name evidence="1" type="ORF">GCM10025863_11850</name>
</gene>